<name>A0ABQ9ZF00_9CRUS</name>
<protein>
    <submittedName>
        <fullName evidence="1">Uncharacterized protein</fullName>
    </submittedName>
</protein>
<dbReference type="EMBL" id="JAOYFB010000003">
    <property type="protein sequence ID" value="KAK4011419.1"/>
    <property type="molecule type" value="Genomic_DNA"/>
</dbReference>
<evidence type="ECO:0000313" key="1">
    <source>
        <dbReference type="EMBL" id="KAK4011419.1"/>
    </source>
</evidence>
<reference evidence="1 2" key="1">
    <citation type="journal article" date="2023" name="Nucleic Acids Res.">
        <title>The hologenome of Daphnia magna reveals possible DNA methylation and microbiome-mediated evolution of the host genome.</title>
        <authorList>
            <person name="Chaturvedi A."/>
            <person name="Li X."/>
            <person name="Dhandapani V."/>
            <person name="Marshall H."/>
            <person name="Kissane S."/>
            <person name="Cuenca-Cambronero M."/>
            <person name="Asole G."/>
            <person name="Calvet F."/>
            <person name="Ruiz-Romero M."/>
            <person name="Marangio P."/>
            <person name="Guigo R."/>
            <person name="Rago D."/>
            <person name="Mirbahai L."/>
            <person name="Eastwood N."/>
            <person name="Colbourne J.K."/>
            <person name="Zhou J."/>
            <person name="Mallon E."/>
            <person name="Orsini L."/>
        </authorList>
    </citation>
    <scope>NUCLEOTIDE SEQUENCE [LARGE SCALE GENOMIC DNA]</scope>
    <source>
        <strain evidence="1">LRV0_1</strain>
    </source>
</reference>
<comment type="caution">
    <text evidence="1">The sequence shown here is derived from an EMBL/GenBank/DDBJ whole genome shotgun (WGS) entry which is preliminary data.</text>
</comment>
<keyword evidence="2" id="KW-1185">Reference proteome</keyword>
<proteinExistence type="predicted"/>
<gene>
    <name evidence="1" type="ORF">OUZ56_020536</name>
</gene>
<dbReference type="Proteomes" id="UP001234178">
    <property type="component" value="Unassembled WGS sequence"/>
</dbReference>
<organism evidence="1 2">
    <name type="scientific">Daphnia magna</name>
    <dbReference type="NCBI Taxonomy" id="35525"/>
    <lineage>
        <taxon>Eukaryota</taxon>
        <taxon>Metazoa</taxon>
        <taxon>Ecdysozoa</taxon>
        <taxon>Arthropoda</taxon>
        <taxon>Crustacea</taxon>
        <taxon>Branchiopoda</taxon>
        <taxon>Diplostraca</taxon>
        <taxon>Cladocera</taxon>
        <taxon>Anomopoda</taxon>
        <taxon>Daphniidae</taxon>
        <taxon>Daphnia</taxon>
    </lineage>
</organism>
<sequence>MFVTSQLEKNMSTKMKQRIAKKYPINEKYQRIFRYRTNEKLKCRGESAGIACIDLEKRRGKDTEKTTKKLTQKQKYFLIHKEEKGKCTSNVIEENQRRD</sequence>
<accession>A0ABQ9ZF00</accession>
<evidence type="ECO:0000313" key="2">
    <source>
        <dbReference type="Proteomes" id="UP001234178"/>
    </source>
</evidence>